<dbReference type="STRING" id="1318743.PU02_0718"/>
<gene>
    <name evidence="1" type="ORF">PU02_0718</name>
</gene>
<organism evidence="1 2">
    <name type="scientific">Bartonella ancashensis</name>
    <dbReference type="NCBI Taxonomy" id="1318743"/>
    <lineage>
        <taxon>Bacteria</taxon>
        <taxon>Pseudomonadati</taxon>
        <taxon>Pseudomonadota</taxon>
        <taxon>Alphaproteobacteria</taxon>
        <taxon>Hyphomicrobiales</taxon>
        <taxon>Bartonellaceae</taxon>
        <taxon>Bartonella</taxon>
    </lineage>
</organism>
<sequence length="38" mass="4656">MFLKLTFEKRREALRIIDLSYFGLYRSILGNFCVKERK</sequence>
<dbReference type="KEGG" id="banc:PU02_0718"/>
<evidence type="ECO:0000313" key="1">
    <source>
        <dbReference type="EMBL" id="ALE03532.1"/>
    </source>
</evidence>
<name>A0A0M4LGH1_9HYPH</name>
<dbReference type="Proteomes" id="UP000057213">
    <property type="component" value="Chromosome"/>
</dbReference>
<protein>
    <submittedName>
        <fullName evidence="1">Uncharacterized protein</fullName>
    </submittedName>
</protein>
<dbReference type="EMBL" id="CP010401">
    <property type="protein sequence ID" value="ALE03532.1"/>
    <property type="molecule type" value="Genomic_DNA"/>
</dbReference>
<dbReference type="PATRIC" id="fig|1318743.3.peg.732"/>
<reference evidence="1 2" key="1">
    <citation type="journal article" date="2015" name="Genome Announc.">
        <title>Complete Genome Sequence of Bartonella ancashensis Strain 20.00, Isolated from the Blood of a Patient with Verruga Peruana.</title>
        <authorList>
            <person name="Hang J."/>
            <person name="Mullins K.E."/>
            <person name="Clifford R.J."/>
            <person name="Onmus-Leone F."/>
            <person name="Yang Y."/>
            <person name="Jiang J."/>
            <person name="Leguia M."/>
            <person name="Kasper M.R."/>
            <person name="Maguina C."/>
            <person name="Lesho E.P."/>
            <person name="Jarman R.G."/>
            <person name="Richards A.L."/>
            <person name="Blazes D."/>
        </authorList>
    </citation>
    <scope>NUCLEOTIDE SEQUENCE [LARGE SCALE GENOMIC DNA]</scope>
    <source>
        <strain evidence="1 2">20.00</strain>
    </source>
</reference>
<keyword evidence="2" id="KW-1185">Reference proteome</keyword>
<dbReference type="AlphaFoldDB" id="A0A0M4LGH1"/>
<evidence type="ECO:0000313" key="2">
    <source>
        <dbReference type="Proteomes" id="UP000057213"/>
    </source>
</evidence>
<proteinExistence type="predicted"/>
<accession>A0A0M4LGH1</accession>